<sequence>MVRPRGKYRPLPEKPLITWTRFYLPRDQEWPVWTVDHDDIHAGPLTSLPCLRLGLARMVDKPDQAAYIIEWYTQQDFKNFESSPACVEFLRNLPESAASEESSSRLEHLNLDDESAPLPKSSGKSRFRVYKHSTRLPTRELEGLVTLTAFSVPAKIDDNDSRFLEISRALEAKFAAFRPQGYTWLTKHGASNRFICIWLWVLEEDSWVEEKFGTLKQSQPGEDDPSRAILCHIFLWSRGYAEPHKEEEASAADPQARESWERRAALVMPPATAWVQERWDIRQVPRFEASSSEEEGEGPEWEEELEDRRRLEEFRAQTERRKTSNDAKPQCSYSAAMQVCRRG</sequence>
<proteinExistence type="predicted"/>
<evidence type="ECO:0000313" key="2">
    <source>
        <dbReference type="EMBL" id="PQK15396.1"/>
    </source>
</evidence>
<comment type="caution">
    <text evidence="2">The sequence shown here is derived from an EMBL/GenBank/DDBJ whole genome shotgun (WGS) entry which is preliminary data.</text>
</comment>
<accession>A0A2S7YGW3</accession>
<gene>
    <name evidence="2" type="ORF">BB8028_0005g09090</name>
</gene>
<evidence type="ECO:0008006" key="4">
    <source>
        <dbReference type="Google" id="ProtNLM"/>
    </source>
</evidence>
<feature type="region of interest" description="Disordered" evidence="1">
    <location>
        <begin position="101"/>
        <end position="124"/>
    </location>
</feature>
<evidence type="ECO:0000256" key="1">
    <source>
        <dbReference type="SAM" id="MobiDB-lite"/>
    </source>
</evidence>
<feature type="compositionally biased region" description="Acidic residues" evidence="1">
    <location>
        <begin position="291"/>
        <end position="305"/>
    </location>
</feature>
<feature type="compositionally biased region" description="Basic and acidic residues" evidence="1">
    <location>
        <begin position="306"/>
        <end position="325"/>
    </location>
</feature>
<evidence type="ECO:0000313" key="3">
    <source>
        <dbReference type="Proteomes" id="UP000237441"/>
    </source>
</evidence>
<dbReference type="AlphaFoldDB" id="A0A2S7YGW3"/>
<name>A0A2S7YGW3_BEABA</name>
<feature type="region of interest" description="Disordered" evidence="1">
    <location>
        <begin position="287"/>
        <end position="343"/>
    </location>
</feature>
<reference evidence="2 3" key="1">
    <citation type="submission" date="2016-07" db="EMBL/GenBank/DDBJ databases">
        <title>Comparative genomics of the entomopathogenic fungus Beauveria bassiana.</title>
        <authorList>
            <person name="Valero Jimenez C.A."/>
            <person name="Zwaan B.J."/>
            <person name="Van Kan J.A."/>
            <person name="Takken W."/>
            <person name="Debets A.J."/>
            <person name="Schoustra S.E."/>
            <person name="Koenraadt C.J."/>
        </authorList>
    </citation>
    <scope>NUCLEOTIDE SEQUENCE [LARGE SCALE GENOMIC DNA]</scope>
    <source>
        <strain evidence="2 3">ARSEF 8028</strain>
    </source>
</reference>
<dbReference type="EMBL" id="JRHA01000005">
    <property type="protein sequence ID" value="PQK15396.1"/>
    <property type="molecule type" value="Genomic_DNA"/>
</dbReference>
<dbReference type="OrthoDB" id="5142818at2759"/>
<protein>
    <recommendedName>
        <fullName evidence="4">ABM domain-containing protein</fullName>
    </recommendedName>
</protein>
<organism evidence="2 3">
    <name type="scientific">Beauveria bassiana</name>
    <name type="common">White muscardine disease fungus</name>
    <name type="synonym">Tritirachium shiotae</name>
    <dbReference type="NCBI Taxonomy" id="176275"/>
    <lineage>
        <taxon>Eukaryota</taxon>
        <taxon>Fungi</taxon>
        <taxon>Dikarya</taxon>
        <taxon>Ascomycota</taxon>
        <taxon>Pezizomycotina</taxon>
        <taxon>Sordariomycetes</taxon>
        <taxon>Hypocreomycetidae</taxon>
        <taxon>Hypocreales</taxon>
        <taxon>Cordycipitaceae</taxon>
        <taxon>Beauveria</taxon>
    </lineage>
</organism>
<dbReference type="Proteomes" id="UP000237441">
    <property type="component" value="Unassembled WGS sequence"/>
</dbReference>
<feature type="compositionally biased region" description="Basic and acidic residues" evidence="1">
    <location>
        <begin position="102"/>
        <end position="111"/>
    </location>
</feature>